<dbReference type="GO" id="GO:0005524">
    <property type="term" value="F:ATP binding"/>
    <property type="evidence" value="ECO:0007669"/>
    <property type="project" value="UniProtKB-KW"/>
</dbReference>
<dbReference type="GO" id="GO:0003676">
    <property type="term" value="F:nucleic acid binding"/>
    <property type="evidence" value="ECO:0007669"/>
    <property type="project" value="InterPro"/>
</dbReference>
<evidence type="ECO:0000313" key="21">
    <source>
        <dbReference type="EMBL" id="GEU81989.1"/>
    </source>
</evidence>
<keyword evidence="13" id="KW-0548">Nucleotidyltransferase</keyword>
<dbReference type="GO" id="GO:0006508">
    <property type="term" value="P:proteolysis"/>
    <property type="evidence" value="ECO:0007669"/>
    <property type="project" value="UniProtKB-KW"/>
</dbReference>
<dbReference type="GO" id="GO:0003964">
    <property type="term" value="F:RNA-directed DNA polymerase activity"/>
    <property type="evidence" value="ECO:0007669"/>
    <property type="project" value="UniProtKB-KW"/>
</dbReference>
<dbReference type="InterPro" id="IPR057670">
    <property type="entry name" value="SH3_retrovirus"/>
</dbReference>
<dbReference type="InterPro" id="IPR036397">
    <property type="entry name" value="RNaseH_sf"/>
</dbReference>
<evidence type="ECO:0000256" key="16">
    <source>
        <dbReference type="SAM" id="Coils"/>
    </source>
</evidence>
<evidence type="ECO:0000256" key="13">
    <source>
        <dbReference type="ARBA" id="ARBA00022932"/>
    </source>
</evidence>
<keyword evidence="14" id="KW-0917">Virion maturation</keyword>
<keyword evidence="9" id="KW-0067">ATP-binding</keyword>
<feature type="domain" description="Retroviral polymerase SH3-like" evidence="20">
    <location>
        <begin position="1026"/>
        <end position="1073"/>
    </location>
</feature>
<dbReference type="GO" id="GO:0015074">
    <property type="term" value="P:DNA integration"/>
    <property type="evidence" value="ECO:0007669"/>
    <property type="project" value="UniProtKB-KW"/>
</dbReference>
<evidence type="ECO:0000256" key="15">
    <source>
        <dbReference type="ARBA" id="ARBA00023172"/>
    </source>
</evidence>
<evidence type="ECO:0000256" key="4">
    <source>
        <dbReference type="ARBA" id="ARBA00022722"/>
    </source>
</evidence>
<evidence type="ECO:0000259" key="19">
    <source>
        <dbReference type="Pfam" id="PF22936"/>
    </source>
</evidence>
<organism evidence="21">
    <name type="scientific">Tanacetum cinerariifolium</name>
    <name type="common">Dalmatian daisy</name>
    <name type="synonym">Chrysanthemum cinerariifolium</name>
    <dbReference type="NCBI Taxonomy" id="118510"/>
    <lineage>
        <taxon>Eukaryota</taxon>
        <taxon>Viridiplantae</taxon>
        <taxon>Streptophyta</taxon>
        <taxon>Embryophyta</taxon>
        <taxon>Tracheophyta</taxon>
        <taxon>Spermatophyta</taxon>
        <taxon>Magnoliopsida</taxon>
        <taxon>eudicotyledons</taxon>
        <taxon>Gunneridae</taxon>
        <taxon>Pentapetalae</taxon>
        <taxon>asterids</taxon>
        <taxon>campanulids</taxon>
        <taxon>Asterales</taxon>
        <taxon>Asteraceae</taxon>
        <taxon>Asteroideae</taxon>
        <taxon>Anthemideae</taxon>
        <taxon>Anthemidinae</taxon>
        <taxon>Tanacetum</taxon>
    </lineage>
</organism>
<dbReference type="Pfam" id="PF25597">
    <property type="entry name" value="SH3_retrovirus"/>
    <property type="match status" value="1"/>
</dbReference>
<evidence type="ECO:0000256" key="2">
    <source>
        <dbReference type="ARBA" id="ARBA00022612"/>
    </source>
</evidence>
<protein>
    <submittedName>
        <fullName evidence="21">Integrase, catalytic region, zinc finger, CCHC-type, peptidase aspartic, catalytic</fullName>
    </submittedName>
</protein>
<proteinExistence type="predicted"/>
<dbReference type="EMBL" id="BKCJ010008393">
    <property type="protein sequence ID" value="GEU81989.1"/>
    <property type="molecule type" value="Genomic_DNA"/>
</dbReference>
<feature type="compositionally biased region" description="Basic and acidic residues" evidence="17">
    <location>
        <begin position="594"/>
        <end position="610"/>
    </location>
</feature>
<dbReference type="InterPro" id="IPR012337">
    <property type="entry name" value="RNaseH-like_sf"/>
</dbReference>
<feature type="coiled-coil region" evidence="16">
    <location>
        <begin position="135"/>
        <end position="212"/>
    </location>
</feature>
<keyword evidence="11" id="KW-0229">DNA integration</keyword>
<dbReference type="InterPro" id="IPR039537">
    <property type="entry name" value="Retrotran_Ty1/copia-like"/>
</dbReference>
<evidence type="ECO:0000256" key="10">
    <source>
        <dbReference type="ARBA" id="ARBA00022842"/>
    </source>
</evidence>
<dbReference type="Pfam" id="PF13976">
    <property type="entry name" value="gag_pre-integrs"/>
    <property type="match status" value="1"/>
</dbReference>
<evidence type="ECO:0000256" key="11">
    <source>
        <dbReference type="ARBA" id="ARBA00022908"/>
    </source>
</evidence>
<keyword evidence="3" id="KW-0645">Protease</keyword>
<evidence type="ECO:0000256" key="8">
    <source>
        <dbReference type="ARBA" id="ARBA00022801"/>
    </source>
</evidence>
<evidence type="ECO:0000256" key="9">
    <source>
        <dbReference type="ARBA" id="ARBA00022840"/>
    </source>
</evidence>
<keyword evidence="8" id="KW-0378">Hydrolase</keyword>
<dbReference type="GO" id="GO:0004519">
    <property type="term" value="F:endonuclease activity"/>
    <property type="evidence" value="ECO:0007669"/>
    <property type="project" value="UniProtKB-KW"/>
</dbReference>
<dbReference type="PANTHER" id="PTHR42648">
    <property type="entry name" value="TRANSPOSASE, PUTATIVE-RELATED"/>
    <property type="match status" value="1"/>
</dbReference>
<dbReference type="InterPro" id="IPR054722">
    <property type="entry name" value="PolX-like_BBD"/>
</dbReference>
<accession>A0A6L2N8Q2</accession>
<name>A0A6L2N8Q2_TANCI</name>
<dbReference type="InterPro" id="IPR025724">
    <property type="entry name" value="GAG-pre-integrase_dom"/>
</dbReference>
<sequence>MTAGSLRPYTSGSNETPGKQRVIVCYNSKGEEELEFLADPRIAETLSTQYAVTNNAAYQADDLDAYDSDCDELNSTKISLMVNLSHYGYDNLAEYMNESQYTTVHNSSSHALQDDLILSMIEQLKTQVVNCTKINQDNKNVNEILTAELERYKNQESILKEQNNVDKASVSYEQSLEIEKLKHTLFEHLKEKESLEQKVNLLTNDFQKEESRNIDKELALEKQQLKPKLYDGSVIQKNNAIVIHDSEQTLMLANKSRSKMLQKQNEPIMSEKKVNTKPVDYAALNQLSKDFKTRFVPQTELSAEQAFWSRYSVQLEEPNLSSSTTIVDVPKELPKVSMVNSSLKKFKFHLASFDMVVKERTTATAITEGTWGFEHTKACFTDEIIPFVKALKDIFKSFDHFFINELTEVQNAFNKMEQAVEQHSLKETLSKLKGKAVVTESVTLHPIDPELLKKYVAPLAPKLRNNRTAHTDYLRHTQEETATLREIVESERLLNPLNTSLDYACKYTKRIQELLIILQQTYPCVTDLGTKLMAVTPKNNDKKIRLTKHIPSSGNTPVKTTSSTNVVSNTHVLSSTRVNLLSSASGSQPQGNTKNDRIERTPSKAKKNKLEDYHRKVKPSLNKKKSVVDTKAISYVTNSKLNVNADLKCATCHGCLFSDNHNSCVLAYINSVNASLKSKSIKKPVNRKFWQPTRKMFTTVGHIWKPTGRTFTLVGNVCHLTWISTTAIVPLREPNPIESNTDKPVVTLVYSRKSKAAKKKVLFSNPKINKSLVVQIVLWYLESGCSKHMTGDRSQLINFVQKFLGTVKFGNDHVAKIMGYGDYKIGNVTILRVYLVEGLGHNLFSVGQFCDSDLEVAFRQHTCFIRNLDGVDLLNGSRGNNLYTLSLKDMMASSPICLLSKASKTKSWLWHHCLSHLNFGTINHLARQGLVRGLPKLKFKKTTSVRHVQWEKQNDVVKRRNRTLIEATRTMLIYAQALLFLWAEAVATACYTQNRSIIRLRHGKTPYELLHNKLPDISFFHVFGALCYLTNDSENLGKLQPKADIGIFIGYAPTKKAFRIYNRRTRRIVETIHDFLFQPMFDELLNPSPSVDPQAPKVIASIADVIAQEQADSTDLPSSTLVDQDAPSPTKSQTTPETQSSIIPQDVEEDNIDMEVAHMRNNPLLGVPIPEVTSAHSSSTVSPHTIVQPDHQIPQHISKWTKDHPLDNIIVEPKTYKDALTQSCWIEAMQEELNEFERLEDKRLRDLMMMILVRQTEECDMLLYTVNTDMVMLVAEIEVGDKTADDVDKLTCSVDVVKSRQVDQNVAHASI</sequence>
<feature type="compositionally biased region" description="Polar residues" evidence="17">
    <location>
        <begin position="1113"/>
        <end position="1143"/>
    </location>
</feature>
<feature type="region of interest" description="Disordered" evidence="17">
    <location>
        <begin position="1113"/>
        <end position="1146"/>
    </location>
</feature>
<keyword evidence="6" id="KW-0547">Nucleotide-binding</keyword>
<keyword evidence="15" id="KW-0233">DNA recombination</keyword>
<evidence type="ECO:0000259" key="20">
    <source>
        <dbReference type="Pfam" id="PF25597"/>
    </source>
</evidence>
<comment type="function">
    <text evidence="1">The aspartyl protease (PR) mediates the proteolytic cleavages of the Gag and Gag-Pol polyproteins after assembly of the VLP.</text>
</comment>
<feature type="domain" description="Retrovirus-related Pol polyprotein from transposon TNT 1-94-like beta-barrel" evidence="19">
    <location>
        <begin position="779"/>
        <end position="851"/>
    </location>
</feature>
<keyword evidence="7" id="KW-0255">Endonuclease</keyword>
<keyword evidence="5" id="KW-0479">Metal-binding</keyword>
<keyword evidence="10" id="KW-0460">Magnesium</keyword>
<dbReference type="GO" id="GO:0003887">
    <property type="term" value="F:DNA-directed DNA polymerase activity"/>
    <property type="evidence" value="ECO:0007669"/>
    <property type="project" value="UniProtKB-KW"/>
</dbReference>
<comment type="caution">
    <text evidence="21">The sequence shown here is derived from an EMBL/GenBank/DDBJ whole genome shotgun (WGS) entry which is preliminary data.</text>
</comment>
<keyword evidence="2" id="KW-1188">Viral release from host cell</keyword>
<keyword evidence="13" id="KW-0808">Transferase</keyword>
<evidence type="ECO:0000256" key="7">
    <source>
        <dbReference type="ARBA" id="ARBA00022759"/>
    </source>
</evidence>
<feature type="compositionally biased region" description="Polar residues" evidence="17">
    <location>
        <begin position="581"/>
        <end position="593"/>
    </location>
</feature>
<feature type="region of interest" description="Disordered" evidence="17">
    <location>
        <begin position="581"/>
        <end position="610"/>
    </location>
</feature>
<dbReference type="PANTHER" id="PTHR42648:SF11">
    <property type="entry name" value="TRANSPOSON TY4-P GAG-POL POLYPROTEIN"/>
    <property type="match status" value="1"/>
</dbReference>
<dbReference type="Pfam" id="PF22936">
    <property type="entry name" value="Pol_BBD"/>
    <property type="match status" value="1"/>
</dbReference>
<gene>
    <name evidence="21" type="ORF">Tci_053967</name>
</gene>
<keyword evidence="12" id="KW-0695">RNA-directed DNA polymerase</keyword>
<feature type="domain" description="GAG-pre-integrase" evidence="18">
    <location>
        <begin position="881"/>
        <end position="941"/>
    </location>
</feature>
<dbReference type="GO" id="GO:0046872">
    <property type="term" value="F:metal ion binding"/>
    <property type="evidence" value="ECO:0007669"/>
    <property type="project" value="UniProtKB-KW"/>
</dbReference>
<evidence type="ECO:0000256" key="17">
    <source>
        <dbReference type="SAM" id="MobiDB-lite"/>
    </source>
</evidence>
<dbReference type="GO" id="GO:0008233">
    <property type="term" value="F:peptidase activity"/>
    <property type="evidence" value="ECO:0007669"/>
    <property type="project" value="UniProtKB-KW"/>
</dbReference>
<keyword evidence="16" id="KW-0175">Coiled coil</keyword>
<evidence type="ECO:0000256" key="3">
    <source>
        <dbReference type="ARBA" id="ARBA00022670"/>
    </source>
</evidence>
<evidence type="ECO:0000259" key="18">
    <source>
        <dbReference type="Pfam" id="PF13976"/>
    </source>
</evidence>
<evidence type="ECO:0000256" key="1">
    <source>
        <dbReference type="ARBA" id="ARBA00002180"/>
    </source>
</evidence>
<keyword evidence="13" id="KW-0239">DNA-directed DNA polymerase</keyword>
<dbReference type="GO" id="GO:0006310">
    <property type="term" value="P:DNA recombination"/>
    <property type="evidence" value="ECO:0007669"/>
    <property type="project" value="UniProtKB-KW"/>
</dbReference>
<dbReference type="Gene3D" id="3.30.420.10">
    <property type="entry name" value="Ribonuclease H-like superfamily/Ribonuclease H"/>
    <property type="match status" value="1"/>
</dbReference>
<evidence type="ECO:0000256" key="6">
    <source>
        <dbReference type="ARBA" id="ARBA00022741"/>
    </source>
</evidence>
<reference evidence="21" key="1">
    <citation type="journal article" date="2019" name="Sci. Rep.">
        <title>Draft genome of Tanacetum cinerariifolium, the natural source of mosquito coil.</title>
        <authorList>
            <person name="Yamashiro T."/>
            <person name="Shiraishi A."/>
            <person name="Satake H."/>
            <person name="Nakayama K."/>
        </authorList>
    </citation>
    <scope>NUCLEOTIDE SEQUENCE</scope>
</reference>
<evidence type="ECO:0000256" key="12">
    <source>
        <dbReference type="ARBA" id="ARBA00022918"/>
    </source>
</evidence>
<keyword evidence="4" id="KW-0540">Nuclease</keyword>
<evidence type="ECO:0000256" key="14">
    <source>
        <dbReference type="ARBA" id="ARBA00023113"/>
    </source>
</evidence>
<dbReference type="SUPFAM" id="SSF53098">
    <property type="entry name" value="Ribonuclease H-like"/>
    <property type="match status" value="1"/>
</dbReference>
<evidence type="ECO:0000256" key="5">
    <source>
        <dbReference type="ARBA" id="ARBA00022723"/>
    </source>
</evidence>